<reference evidence="8" key="1">
    <citation type="submission" date="2020-11" db="EMBL/GenBank/DDBJ databases">
        <authorList>
            <person name="Lee S.D."/>
        </authorList>
    </citation>
    <scope>NUCLEOTIDE SEQUENCE</scope>
    <source>
        <strain evidence="8">SAP-2</strain>
    </source>
</reference>
<comment type="pathway">
    <text evidence="2">Purine metabolism; urate degradation; (S)-allantoin from urate: step 3/3.</text>
</comment>
<comment type="caution">
    <text evidence="8">The sequence shown here is derived from an EMBL/GenBank/DDBJ whole genome shotgun (WGS) entry which is preliminary data.</text>
</comment>
<name>A0AA41BWE2_9GAMM</name>
<protein>
    <recommendedName>
        <fullName evidence="3">2-oxo-4-hydroxy-4-carboxy-5-ureidoimidazoline decarboxylase</fullName>
        <ecNumber evidence="3">4.1.1.97</ecNumber>
    </recommendedName>
</protein>
<dbReference type="GO" id="GO:0019628">
    <property type="term" value="P:urate catabolic process"/>
    <property type="evidence" value="ECO:0007669"/>
    <property type="project" value="TreeGrafter"/>
</dbReference>
<dbReference type="GO" id="GO:0006144">
    <property type="term" value="P:purine nucleobase metabolic process"/>
    <property type="evidence" value="ECO:0007669"/>
    <property type="project" value="UniProtKB-KW"/>
</dbReference>
<organism evidence="8 9">
    <name type="scientific">Rouxiella silvae</name>
    <dbReference type="NCBI Taxonomy" id="1646373"/>
    <lineage>
        <taxon>Bacteria</taxon>
        <taxon>Pseudomonadati</taxon>
        <taxon>Pseudomonadota</taxon>
        <taxon>Gammaproteobacteria</taxon>
        <taxon>Enterobacterales</taxon>
        <taxon>Yersiniaceae</taxon>
        <taxon>Rouxiella</taxon>
    </lineage>
</organism>
<evidence type="ECO:0000256" key="2">
    <source>
        <dbReference type="ARBA" id="ARBA00004754"/>
    </source>
</evidence>
<evidence type="ECO:0000259" key="7">
    <source>
        <dbReference type="Pfam" id="PF09349"/>
    </source>
</evidence>
<dbReference type="RefSeq" id="WP_055781188.1">
    <property type="nucleotide sequence ID" value="NZ_JADMKS010000003.1"/>
</dbReference>
<dbReference type="InterPro" id="IPR018020">
    <property type="entry name" value="OHCU_decarboxylase"/>
</dbReference>
<gene>
    <name evidence="8" type="primary">uraD</name>
    <name evidence="8" type="ORF">ITX54_09880</name>
</gene>
<sequence length="164" mass="18579">MTLEEFNSLSAAEAREVLTPCVSIAQWVNEVSAARPFSTVEQAVEYATRASADWQNEAITFALSQHPRIGERVQGDSKEAALSRAEQATLGLGERQTAQALLQGNQLYEQRFNRVFLIRAKGRTPAEILSHLHRRLQNSDSQEREETAEQLQQITLLRFKELFH</sequence>
<feature type="domain" description="Oxo-4-hydroxy-4-carboxy-5-ureidoimidazoline decarboxylase" evidence="7">
    <location>
        <begin position="7"/>
        <end position="160"/>
    </location>
</feature>
<dbReference type="Gene3D" id="1.10.3330.10">
    <property type="entry name" value="Oxo-4-hydroxy-4-carboxy-5-ureidoimidazoline decarboxylase"/>
    <property type="match status" value="1"/>
</dbReference>
<keyword evidence="5" id="KW-0210">Decarboxylase</keyword>
<evidence type="ECO:0000256" key="3">
    <source>
        <dbReference type="ARBA" id="ARBA00012257"/>
    </source>
</evidence>
<evidence type="ECO:0000313" key="8">
    <source>
        <dbReference type="EMBL" id="MBF6636961.1"/>
    </source>
</evidence>
<dbReference type="EC" id="4.1.1.97" evidence="3"/>
<dbReference type="InterPro" id="IPR017595">
    <property type="entry name" value="OHCU_decarboxylase-2"/>
</dbReference>
<dbReference type="GO" id="GO:0051997">
    <property type="term" value="F:2-oxo-4-hydroxy-4-carboxy-5-ureidoimidazoline decarboxylase activity"/>
    <property type="evidence" value="ECO:0007669"/>
    <property type="project" value="UniProtKB-EC"/>
</dbReference>
<evidence type="ECO:0000256" key="6">
    <source>
        <dbReference type="ARBA" id="ARBA00023239"/>
    </source>
</evidence>
<comment type="catalytic activity">
    <reaction evidence="1">
        <text>5-hydroxy-2-oxo-4-ureido-2,5-dihydro-1H-imidazole-5-carboxylate + H(+) = (S)-allantoin + CO2</text>
        <dbReference type="Rhea" id="RHEA:26301"/>
        <dbReference type="ChEBI" id="CHEBI:15378"/>
        <dbReference type="ChEBI" id="CHEBI:15678"/>
        <dbReference type="ChEBI" id="CHEBI:16526"/>
        <dbReference type="ChEBI" id="CHEBI:58639"/>
        <dbReference type="EC" id="4.1.1.97"/>
    </reaction>
</comment>
<dbReference type="AlphaFoldDB" id="A0AA41BWE2"/>
<dbReference type="Proteomes" id="UP000705283">
    <property type="component" value="Unassembled WGS sequence"/>
</dbReference>
<reference evidence="8" key="2">
    <citation type="submission" date="2022-09" db="EMBL/GenBank/DDBJ databases">
        <title>Rouxiella aceris sp. nov., isolated from tree sap and emended description of the genus Rhouxiella.</title>
        <authorList>
            <person name="Kim I.S."/>
        </authorList>
    </citation>
    <scope>NUCLEOTIDE SEQUENCE</scope>
    <source>
        <strain evidence="8">SAP-2</strain>
    </source>
</reference>
<dbReference type="Pfam" id="PF09349">
    <property type="entry name" value="OHCU_decarbox"/>
    <property type="match status" value="1"/>
</dbReference>
<evidence type="ECO:0000256" key="1">
    <source>
        <dbReference type="ARBA" id="ARBA00001163"/>
    </source>
</evidence>
<keyword evidence="6 8" id="KW-0456">Lyase</keyword>
<keyword evidence="4" id="KW-0659">Purine metabolism</keyword>
<dbReference type="SUPFAM" id="SSF158694">
    <property type="entry name" value="UraD-Like"/>
    <property type="match status" value="1"/>
</dbReference>
<dbReference type="InterPro" id="IPR036778">
    <property type="entry name" value="OHCU_decarboxylase_sf"/>
</dbReference>
<proteinExistence type="predicted"/>
<evidence type="ECO:0000313" key="9">
    <source>
        <dbReference type="Proteomes" id="UP000705283"/>
    </source>
</evidence>
<dbReference type="EMBL" id="JADMKS010000003">
    <property type="protein sequence ID" value="MBF6636961.1"/>
    <property type="molecule type" value="Genomic_DNA"/>
</dbReference>
<dbReference type="PANTHER" id="PTHR43466">
    <property type="entry name" value="2-OXO-4-HYDROXY-4-CARBOXY-5-UREIDOIMIDAZOLINE DECARBOXYLASE-RELATED"/>
    <property type="match status" value="1"/>
</dbReference>
<dbReference type="NCBIfam" id="TIGR03180">
    <property type="entry name" value="UraD_2"/>
    <property type="match status" value="1"/>
</dbReference>
<evidence type="ECO:0000256" key="5">
    <source>
        <dbReference type="ARBA" id="ARBA00022793"/>
    </source>
</evidence>
<accession>A0AA41BWE2</accession>
<evidence type="ECO:0000256" key="4">
    <source>
        <dbReference type="ARBA" id="ARBA00022631"/>
    </source>
</evidence>
<dbReference type="NCBIfam" id="NF010372">
    <property type="entry name" value="PRK13798.1"/>
    <property type="match status" value="1"/>
</dbReference>
<dbReference type="PANTHER" id="PTHR43466:SF1">
    <property type="entry name" value="2-OXO-4-HYDROXY-4-CARBOXY-5-UREIDOIMIDAZOLINE DECARBOXYLASE-RELATED"/>
    <property type="match status" value="1"/>
</dbReference>